<dbReference type="PANTHER" id="PTHR14136">
    <property type="entry name" value="BTB_POZ DOMAIN-CONTAINING PROTEIN KCTD9"/>
    <property type="match status" value="1"/>
</dbReference>
<accession>A0ABD5SXH6</accession>
<proteinExistence type="predicted"/>
<dbReference type="Proteomes" id="UP001596383">
    <property type="component" value="Unassembled WGS sequence"/>
</dbReference>
<gene>
    <name evidence="1" type="ORF">ACFQE6_32775</name>
</gene>
<dbReference type="Gene3D" id="2.160.20.80">
    <property type="entry name" value="E3 ubiquitin-protein ligase SopA"/>
    <property type="match status" value="2"/>
</dbReference>
<evidence type="ECO:0000313" key="2">
    <source>
        <dbReference type="Proteomes" id="UP001596383"/>
    </source>
</evidence>
<evidence type="ECO:0000313" key="1">
    <source>
        <dbReference type="EMBL" id="MFC6769644.1"/>
    </source>
</evidence>
<keyword evidence="2" id="KW-1185">Reference proteome</keyword>
<reference evidence="1 2" key="1">
    <citation type="journal article" date="2019" name="Int. J. Syst. Evol. Microbiol.">
        <title>The Global Catalogue of Microorganisms (GCM) 10K type strain sequencing project: providing services to taxonomists for standard genome sequencing and annotation.</title>
        <authorList>
            <consortium name="The Broad Institute Genomics Platform"/>
            <consortium name="The Broad Institute Genome Sequencing Center for Infectious Disease"/>
            <person name="Wu L."/>
            <person name="Ma J."/>
        </authorList>
    </citation>
    <scope>NUCLEOTIDE SEQUENCE [LARGE SCALE GENOMIC DNA]</scope>
    <source>
        <strain evidence="1 2">LMG 29247</strain>
    </source>
</reference>
<dbReference type="SUPFAM" id="SSF141571">
    <property type="entry name" value="Pentapeptide repeat-like"/>
    <property type="match status" value="2"/>
</dbReference>
<name>A0ABD5SXH6_9EURY</name>
<dbReference type="InterPro" id="IPR051082">
    <property type="entry name" value="Pentapeptide-BTB/POZ_domain"/>
</dbReference>
<dbReference type="PANTHER" id="PTHR14136:SF17">
    <property type="entry name" value="BTB_POZ DOMAIN-CONTAINING PROTEIN KCTD9"/>
    <property type="match status" value="1"/>
</dbReference>
<protein>
    <submittedName>
        <fullName evidence="1">Pentapeptide repeat-containing protein</fullName>
    </submittedName>
</protein>
<dbReference type="Pfam" id="PF00805">
    <property type="entry name" value="Pentapeptide"/>
    <property type="match status" value="2"/>
</dbReference>
<dbReference type="EMBL" id="JBHSWV010000791">
    <property type="protein sequence ID" value="MFC6769644.1"/>
    <property type="molecule type" value="Genomic_DNA"/>
</dbReference>
<comment type="caution">
    <text evidence="1">The sequence shown here is derived from an EMBL/GenBank/DDBJ whole genome shotgun (WGS) entry which is preliminary data.</text>
</comment>
<sequence>MSSKCGHTYSTTTDASDTICERDPWRGHDECIWHADDGGKPFDELKRERKDDPEKLDGAILRDVNSGSVNNSQARLLRKGETPKEGFKVGTSPIDFSNCSLKNATFENSRIMSTIFDGADLSGATFKNSDLHSSFFNDANLSDVKFNNSSFDSSEFEGACLNFASLCKSHFHRVDFEDASLTGLSVDRSHIARSNFKNCSLDGARISDVTAYEVNIESTIAVGMEISDSDFKRSSIEGLSGERIEIRDSNFIGSTFIGNTFDISELSRVDFTGADVSNSIFFESSMDDIDFSSASLHNAEFKKTKLNDIQLSNRTEFGEKCIFEKNADTAIEEDSFVNLALMRIPPIYMAFSGESHKEISKLEDSAYVYGEYQRILQENALFEEAREYRIREKESWRKLAILRSEFVK</sequence>
<dbReference type="AlphaFoldDB" id="A0ABD5SXH6"/>
<organism evidence="1 2">
    <name type="scientific">Natrinema soli</name>
    <dbReference type="NCBI Taxonomy" id="1930624"/>
    <lineage>
        <taxon>Archaea</taxon>
        <taxon>Methanobacteriati</taxon>
        <taxon>Methanobacteriota</taxon>
        <taxon>Stenosarchaea group</taxon>
        <taxon>Halobacteria</taxon>
        <taxon>Halobacteriales</taxon>
        <taxon>Natrialbaceae</taxon>
        <taxon>Natrinema</taxon>
    </lineage>
</organism>
<dbReference type="InterPro" id="IPR001646">
    <property type="entry name" value="5peptide_repeat"/>
</dbReference>
<dbReference type="RefSeq" id="WP_273742268.1">
    <property type="nucleotide sequence ID" value="NZ_JAQIVI010000791.1"/>
</dbReference>